<dbReference type="KEGG" id="mfeu:H1D33_04870"/>
<dbReference type="RefSeq" id="WP_181570652.1">
    <property type="nucleotide sequence ID" value="NZ_CP059322.2"/>
</dbReference>
<dbReference type="EMBL" id="CP059322">
    <property type="protein sequence ID" value="QLQ38216.1"/>
    <property type="molecule type" value="Genomic_DNA"/>
</dbReference>
<keyword evidence="1" id="KW-0812">Transmembrane</keyword>
<feature type="transmembrane region" description="Helical" evidence="1">
    <location>
        <begin position="134"/>
        <end position="151"/>
    </location>
</feature>
<organism evidence="2 3">
    <name type="scientific">Micromonospora robiginosa</name>
    <dbReference type="NCBI Taxonomy" id="2749844"/>
    <lineage>
        <taxon>Bacteria</taxon>
        <taxon>Bacillati</taxon>
        <taxon>Actinomycetota</taxon>
        <taxon>Actinomycetes</taxon>
        <taxon>Micromonosporales</taxon>
        <taxon>Micromonosporaceae</taxon>
        <taxon>Micromonospora</taxon>
    </lineage>
</organism>
<evidence type="ECO:0000256" key="1">
    <source>
        <dbReference type="SAM" id="Phobius"/>
    </source>
</evidence>
<keyword evidence="3" id="KW-1185">Reference proteome</keyword>
<sequence length="198" mass="22070">MMDGTGERQEIRRGRRRFRLLLAGTIVAFALVSFLLGALADGFWDTWLERGDPPGWAEVTGEVLMALGVVIEIVALVQMFRSGGYRANRKSRLWAVDWRRRRELVRAVRRGVVESPDDLPWLRATAAQLAGQRWIVLLLAGLATTNLGQGLLSFAPIWLVLLGLTGVMFGIACWQAPRDARRAEAFLRRYPAAAPTDA</sequence>
<protein>
    <submittedName>
        <fullName evidence="2">Uncharacterized protein</fullName>
    </submittedName>
</protein>
<gene>
    <name evidence="2" type="ORF">H1D33_04870</name>
</gene>
<evidence type="ECO:0000313" key="2">
    <source>
        <dbReference type="EMBL" id="QLQ38216.1"/>
    </source>
</evidence>
<evidence type="ECO:0000313" key="3">
    <source>
        <dbReference type="Proteomes" id="UP000510844"/>
    </source>
</evidence>
<keyword evidence="1" id="KW-1133">Transmembrane helix</keyword>
<feature type="transmembrane region" description="Helical" evidence="1">
    <location>
        <begin position="20"/>
        <end position="39"/>
    </location>
</feature>
<feature type="transmembrane region" description="Helical" evidence="1">
    <location>
        <begin position="59"/>
        <end position="80"/>
    </location>
</feature>
<name>A0A7L6B8B8_9ACTN</name>
<reference evidence="2 3" key="2">
    <citation type="journal article" date="2021" name="Mar. Drugs">
        <title>A New Micromonospora Strain with Antibiotic Activity Isolated from the Microbiome of a Mid-Atlantic Deep-Sea Sponge.</title>
        <authorList>
            <person name="Back C.R."/>
            <person name="Stennett H.L."/>
            <person name="Williams S.E."/>
            <person name="Wang L."/>
            <person name="Ojeda Gomez J."/>
            <person name="Abdulle O.M."/>
            <person name="Duffy T."/>
            <person name="Neal C."/>
            <person name="Mantell J."/>
            <person name="Jepson M.A."/>
            <person name="Hendry K.R."/>
            <person name="Powell D."/>
            <person name="Stach J.E.M."/>
            <person name="Essex-Lopresti A.E."/>
            <person name="Willis C.L."/>
            <person name="Curnow P."/>
            <person name="Race P.R."/>
        </authorList>
    </citation>
    <scope>NUCLEOTIDE SEQUENCE [LARGE SCALE GENOMIC DNA]</scope>
    <source>
        <strain evidence="2 3">28ISP2-46</strain>
    </source>
</reference>
<feature type="transmembrane region" description="Helical" evidence="1">
    <location>
        <begin position="157"/>
        <end position="174"/>
    </location>
</feature>
<dbReference type="Proteomes" id="UP000510844">
    <property type="component" value="Chromosome"/>
</dbReference>
<keyword evidence="1" id="KW-0472">Membrane</keyword>
<reference evidence="3" key="1">
    <citation type="submission" date="2020-07" db="EMBL/GenBank/DDBJ databases">
        <title>A new Micromonospora strain with potent antibiotic activity isolated from the microbiome of a mid-Atlantic deep-sea sponge.</title>
        <authorList>
            <person name="Back C.R."/>
            <person name="Stennett H.L."/>
            <person name="Williams S.E."/>
            <person name="Wang L."/>
            <person name="Ojeda Gomez J."/>
            <person name="Abdulle O.M."/>
            <person name="Duffy T."/>
            <person name="Hendry K.R."/>
            <person name="Powell D."/>
            <person name="Stach J.E."/>
            <person name="Essex-Lopresti A.E."/>
            <person name="Willis C.L."/>
            <person name="Curnow P."/>
            <person name="Race P.R."/>
        </authorList>
    </citation>
    <scope>NUCLEOTIDE SEQUENCE [LARGE SCALE GENOMIC DNA]</scope>
    <source>
        <strain evidence="3">28ISP2-46</strain>
    </source>
</reference>
<proteinExistence type="predicted"/>
<dbReference type="AlphaFoldDB" id="A0A7L6B8B8"/>
<accession>A0A7L6B8B8</accession>